<organism evidence="2">
    <name type="scientific">freshwater metagenome</name>
    <dbReference type="NCBI Taxonomy" id="449393"/>
    <lineage>
        <taxon>unclassified sequences</taxon>
        <taxon>metagenomes</taxon>
        <taxon>ecological metagenomes</taxon>
    </lineage>
</organism>
<accession>A0A6J6I8F1</accession>
<name>A0A6J6I8F1_9ZZZZ</name>
<dbReference type="EMBL" id="CAEZUX010000117">
    <property type="protein sequence ID" value="CAB4619634.1"/>
    <property type="molecule type" value="Genomic_DNA"/>
</dbReference>
<dbReference type="AlphaFoldDB" id="A0A6J6I8F1"/>
<reference evidence="2" key="1">
    <citation type="submission" date="2020-05" db="EMBL/GenBank/DDBJ databases">
        <authorList>
            <person name="Chiriac C."/>
            <person name="Salcher M."/>
            <person name="Ghai R."/>
            <person name="Kavagutti S V."/>
        </authorList>
    </citation>
    <scope>NUCLEOTIDE SEQUENCE</scope>
</reference>
<protein>
    <submittedName>
        <fullName evidence="2">Unannotated protein</fullName>
    </submittedName>
</protein>
<feature type="region of interest" description="Disordered" evidence="1">
    <location>
        <begin position="1"/>
        <end position="48"/>
    </location>
</feature>
<sequence length="101" mass="10420">MSDGGDSSIIPVGVRKPSGIRDSSAPRSTPCGFASNTSSDKPDGFAPNAAPYGPVCNMKSSMRAVPRRPSLFNIARISSASRPLIVDDELATADVTAALIV</sequence>
<proteinExistence type="predicted"/>
<evidence type="ECO:0000256" key="1">
    <source>
        <dbReference type="SAM" id="MobiDB-lite"/>
    </source>
</evidence>
<evidence type="ECO:0000313" key="2">
    <source>
        <dbReference type="EMBL" id="CAB4619634.1"/>
    </source>
</evidence>
<gene>
    <name evidence="2" type="ORF">UFOPK1874_00946</name>
</gene>